<evidence type="ECO:0008006" key="3">
    <source>
        <dbReference type="Google" id="ProtNLM"/>
    </source>
</evidence>
<dbReference type="eggNOG" id="ENOG502Z80K">
    <property type="taxonomic scope" value="Bacteria"/>
</dbReference>
<dbReference type="AlphaFoldDB" id="A3XQP6"/>
<dbReference type="STRING" id="398720.MED217_03620"/>
<proteinExistence type="predicted"/>
<organism evidence="1 2">
    <name type="scientific">Leeuwenhoekiella blandensis (strain CECT 7118 / CCUG 51940 / KCTC 22103 / MED217)</name>
    <name type="common">Flavobacterium sp. (strain MED217)</name>
    <dbReference type="NCBI Taxonomy" id="398720"/>
    <lineage>
        <taxon>Bacteria</taxon>
        <taxon>Pseudomonadati</taxon>
        <taxon>Bacteroidota</taxon>
        <taxon>Flavobacteriia</taxon>
        <taxon>Flavobacteriales</taxon>
        <taxon>Flavobacteriaceae</taxon>
        <taxon>Leeuwenhoekiella</taxon>
    </lineage>
</organism>
<comment type="caution">
    <text evidence="1">The sequence shown here is derived from an EMBL/GenBank/DDBJ whole genome shotgun (WGS) entry which is preliminary data.</text>
</comment>
<evidence type="ECO:0000313" key="1">
    <source>
        <dbReference type="EMBL" id="EAQ48074.1"/>
    </source>
</evidence>
<keyword evidence="2" id="KW-1185">Reference proteome</keyword>
<dbReference type="HOGENOM" id="CLU_027065_1_0_10"/>
<gene>
    <name evidence="1" type="ORF">MED217_03620</name>
</gene>
<dbReference type="Proteomes" id="UP000001601">
    <property type="component" value="Unassembled WGS sequence"/>
</dbReference>
<dbReference type="OrthoDB" id="1412480at2"/>
<name>A3XQP6_LEEBM</name>
<accession>A3XQP6</accession>
<protein>
    <recommendedName>
        <fullName evidence="3">DUF748 domain-containing protein</fullName>
    </recommendedName>
</protein>
<evidence type="ECO:0000313" key="2">
    <source>
        <dbReference type="Proteomes" id="UP000001601"/>
    </source>
</evidence>
<dbReference type="RefSeq" id="WP_009779115.1">
    <property type="nucleotide sequence ID" value="NZ_CH672395.1"/>
</dbReference>
<sequence>MKKFLIGLLIFIVLLGAAALYLNTYLENQLRDIIQTKLPSSLAIEYEELDIDSWQGNASLKNATVRINISDSVPKSEVKNATVNLKGFKHWRYFKSKDIYFNQVSIEADTLTHYKQSSAEPKKQTNSDSLDNPLTEEKLDRKFKIKDFDLKAAYIQILKPRSSEVALHTAHFSLDLKNVTPAESQRILRPFEYESVLIKTDSIYYKTNAYDALKIKHLEWNGSSLSLNETQLVTEVSRSKLSELISKERDHMNFTIKKVDISNLTYGQNDGKFFFKAPKLTLEAPFLDIYRDKRIADDNSTKALYSKMLRELKFDLMIDTIALKNGGITYTERVNNQEQAGQLYFDNLNATITNVGNTYKKGEKKTKIDLNARFMKSAPFSVDWDFDVQDAQDKFRFVGTLSNLPAKQLQAFTGPNLGVEMTGSVARTYFTIYGNNYSSHIDMQMTYDDFKVSILNQEKGKKKWLVSTLANIFISKTSKNDEGGFKEGSGDVNRNQTKSFFNYLWLNLKDGMLKTVTALD</sequence>
<dbReference type="EMBL" id="AANC01000010">
    <property type="protein sequence ID" value="EAQ48074.1"/>
    <property type="molecule type" value="Genomic_DNA"/>
</dbReference>
<reference evidence="1 2" key="1">
    <citation type="journal article" date="2007" name="Nature">
        <title>Light stimulates growth of proteorhodopsin-containing marine Flavobacteria.</title>
        <authorList>
            <person name="Gomez-Consarnau L."/>
            <person name="Gonzalez J.M."/>
            <person name="Coll-Llado M."/>
            <person name="Gourdon P."/>
            <person name="Pascher T."/>
            <person name="Neutze R."/>
            <person name="Pedros-Alio C."/>
            <person name="Pinhassi J."/>
        </authorList>
    </citation>
    <scope>NUCLEOTIDE SEQUENCE [LARGE SCALE GENOMIC DNA]</scope>
    <source>
        <strain evidence="1 2">MED217</strain>
    </source>
</reference>